<evidence type="ECO:0000313" key="2">
    <source>
        <dbReference type="EMBL" id="CEK82342.1"/>
    </source>
</evidence>
<organism evidence="2">
    <name type="scientific">Arion vulgaris</name>
    <dbReference type="NCBI Taxonomy" id="1028688"/>
    <lineage>
        <taxon>Eukaryota</taxon>
        <taxon>Metazoa</taxon>
        <taxon>Spiralia</taxon>
        <taxon>Lophotrochozoa</taxon>
        <taxon>Mollusca</taxon>
        <taxon>Gastropoda</taxon>
        <taxon>Heterobranchia</taxon>
        <taxon>Euthyneura</taxon>
        <taxon>Panpulmonata</taxon>
        <taxon>Eupulmonata</taxon>
        <taxon>Stylommatophora</taxon>
        <taxon>Helicina</taxon>
        <taxon>Arionoidea</taxon>
        <taxon>Arionidae</taxon>
        <taxon>Arion</taxon>
    </lineage>
</organism>
<feature type="non-terminal residue" evidence="2">
    <location>
        <position position="1"/>
    </location>
</feature>
<dbReference type="EMBL" id="HACG01035477">
    <property type="protein sequence ID" value="CEK82342.1"/>
    <property type="molecule type" value="Transcribed_RNA"/>
</dbReference>
<gene>
    <name evidence="2" type="primary">ORF130977</name>
</gene>
<name>A0A0B7AP22_9EUPU</name>
<sequence>SLSLLELVPMTSVMKKKKLSIMCKTPGVSGSHSQLVSDILHPPSSRSASRSSSMTVPCRSFSPGTYVV</sequence>
<reference evidence="2" key="1">
    <citation type="submission" date="2014-12" db="EMBL/GenBank/DDBJ databases">
        <title>Insight into the proteome of Arion vulgaris.</title>
        <authorList>
            <person name="Aradska J."/>
            <person name="Bulat T."/>
            <person name="Smidak R."/>
            <person name="Sarate P."/>
            <person name="Gangsoo J."/>
            <person name="Sialana F."/>
            <person name="Bilban M."/>
            <person name="Lubec G."/>
        </authorList>
    </citation>
    <scope>NUCLEOTIDE SEQUENCE</scope>
    <source>
        <tissue evidence="2">Skin</tissue>
    </source>
</reference>
<evidence type="ECO:0000256" key="1">
    <source>
        <dbReference type="SAM" id="MobiDB-lite"/>
    </source>
</evidence>
<feature type="compositionally biased region" description="Low complexity" evidence="1">
    <location>
        <begin position="44"/>
        <end position="53"/>
    </location>
</feature>
<dbReference type="AlphaFoldDB" id="A0A0B7AP22"/>
<accession>A0A0B7AP22</accession>
<proteinExistence type="predicted"/>
<protein>
    <submittedName>
        <fullName evidence="2">Uncharacterized protein</fullName>
    </submittedName>
</protein>
<feature type="region of interest" description="Disordered" evidence="1">
    <location>
        <begin position="27"/>
        <end position="68"/>
    </location>
</feature>